<proteinExistence type="predicted"/>
<dbReference type="EMBL" id="BTSX01000005">
    <property type="protein sequence ID" value="GMT02343.1"/>
    <property type="molecule type" value="Genomic_DNA"/>
</dbReference>
<keyword evidence="2" id="KW-1185">Reference proteome</keyword>
<organism evidence="1 2">
    <name type="scientific">Pristionchus entomophagus</name>
    <dbReference type="NCBI Taxonomy" id="358040"/>
    <lineage>
        <taxon>Eukaryota</taxon>
        <taxon>Metazoa</taxon>
        <taxon>Ecdysozoa</taxon>
        <taxon>Nematoda</taxon>
        <taxon>Chromadorea</taxon>
        <taxon>Rhabditida</taxon>
        <taxon>Rhabditina</taxon>
        <taxon>Diplogasteromorpha</taxon>
        <taxon>Diplogasteroidea</taxon>
        <taxon>Neodiplogasteridae</taxon>
        <taxon>Pristionchus</taxon>
    </lineage>
</organism>
<reference evidence="1" key="1">
    <citation type="submission" date="2023-10" db="EMBL/GenBank/DDBJ databases">
        <title>Genome assembly of Pristionchus species.</title>
        <authorList>
            <person name="Yoshida K."/>
            <person name="Sommer R.J."/>
        </authorList>
    </citation>
    <scope>NUCLEOTIDE SEQUENCE</scope>
    <source>
        <strain evidence="1">RS0144</strain>
    </source>
</reference>
<name>A0AAV5U6Q9_9BILA</name>
<feature type="non-terminal residue" evidence="1">
    <location>
        <position position="65"/>
    </location>
</feature>
<feature type="non-terminal residue" evidence="1">
    <location>
        <position position="1"/>
    </location>
</feature>
<evidence type="ECO:0000313" key="2">
    <source>
        <dbReference type="Proteomes" id="UP001432027"/>
    </source>
</evidence>
<accession>A0AAV5U6Q9</accession>
<comment type="caution">
    <text evidence="1">The sequence shown here is derived from an EMBL/GenBank/DDBJ whole genome shotgun (WGS) entry which is preliminary data.</text>
</comment>
<protein>
    <submittedName>
        <fullName evidence="1">Uncharacterized protein</fullName>
    </submittedName>
</protein>
<dbReference type="AlphaFoldDB" id="A0AAV5U6Q9"/>
<dbReference type="Proteomes" id="UP001432027">
    <property type="component" value="Unassembled WGS sequence"/>
</dbReference>
<gene>
    <name evidence="1" type="ORF">PENTCL1PPCAC_24517</name>
</gene>
<sequence length="65" mass="7486">NFHCKKIRSMRCSDLVDHFSGVSCALSCSIIVYLRIYSVVEHSCNNSRHRRLVTGLSGRLLRQFD</sequence>
<evidence type="ECO:0000313" key="1">
    <source>
        <dbReference type="EMBL" id="GMT02343.1"/>
    </source>
</evidence>